<comment type="caution">
    <text evidence="8">The sequence shown here is derived from an EMBL/GenBank/DDBJ whole genome shotgun (WGS) entry which is preliminary data.</text>
</comment>
<feature type="domain" description="GtrA/DPMS transmembrane" evidence="7">
    <location>
        <begin position="33"/>
        <end position="142"/>
    </location>
</feature>
<evidence type="ECO:0000256" key="3">
    <source>
        <dbReference type="ARBA" id="ARBA00022692"/>
    </source>
</evidence>
<dbReference type="InterPro" id="IPR007267">
    <property type="entry name" value="GtrA_DPMS_TM"/>
</dbReference>
<dbReference type="InterPro" id="IPR051401">
    <property type="entry name" value="GtrA_CellWall_Glycosyl"/>
</dbReference>
<dbReference type="GO" id="GO:0005886">
    <property type="term" value="C:plasma membrane"/>
    <property type="evidence" value="ECO:0007669"/>
    <property type="project" value="TreeGrafter"/>
</dbReference>
<sequence>MRLRHNRAPSLQRIDSKPVKTLIKTSANSEFFRFLLVGAINTLAAYVVYLLFLLFLPYLYAYTLSYCIAVVNSYFLNVYFVFRKKVSLHSFLKFPAVYILQYFLGVFILWLLVGKLGIGPAWAYAVVVIVTVPINFFSSRFVLKK</sequence>
<keyword evidence="5 6" id="KW-0472">Membrane</keyword>
<evidence type="ECO:0000256" key="5">
    <source>
        <dbReference type="ARBA" id="ARBA00023136"/>
    </source>
</evidence>
<proteinExistence type="inferred from homology"/>
<gene>
    <name evidence="8" type="ORF">GALL_181370</name>
</gene>
<comment type="subcellular location">
    <subcellularLocation>
        <location evidence="1">Membrane</location>
        <topology evidence="1">Multi-pass membrane protein</topology>
    </subcellularLocation>
</comment>
<feature type="transmembrane region" description="Helical" evidence="6">
    <location>
        <begin position="34"/>
        <end position="56"/>
    </location>
</feature>
<dbReference type="GO" id="GO:0000271">
    <property type="term" value="P:polysaccharide biosynthetic process"/>
    <property type="evidence" value="ECO:0007669"/>
    <property type="project" value="InterPro"/>
</dbReference>
<feature type="transmembrane region" description="Helical" evidence="6">
    <location>
        <begin position="119"/>
        <end position="143"/>
    </location>
</feature>
<evidence type="ECO:0000256" key="4">
    <source>
        <dbReference type="ARBA" id="ARBA00022989"/>
    </source>
</evidence>
<accession>A0A1J5S695</accession>
<evidence type="ECO:0000256" key="2">
    <source>
        <dbReference type="ARBA" id="ARBA00009399"/>
    </source>
</evidence>
<evidence type="ECO:0000256" key="1">
    <source>
        <dbReference type="ARBA" id="ARBA00004141"/>
    </source>
</evidence>
<feature type="transmembrane region" description="Helical" evidence="6">
    <location>
        <begin position="94"/>
        <end position="113"/>
    </location>
</feature>
<keyword evidence="3 6" id="KW-0812">Transmembrane</keyword>
<protein>
    <submittedName>
        <fullName evidence="8">GtrA-like protein</fullName>
    </submittedName>
</protein>
<keyword evidence="4 6" id="KW-1133">Transmembrane helix</keyword>
<dbReference type="EMBL" id="MLJW01000102">
    <property type="protein sequence ID" value="OIQ99740.1"/>
    <property type="molecule type" value="Genomic_DNA"/>
</dbReference>
<evidence type="ECO:0000256" key="6">
    <source>
        <dbReference type="SAM" id="Phobius"/>
    </source>
</evidence>
<organism evidence="8">
    <name type="scientific">mine drainage metagenome</name>
    <dbReference type="NCBI Taxonomy" id="410659"/>
    <lineage>
        <taxon>unclassified sequences</taxon>
        <taxon>metagenomes</taxon>
        <taxon>ecological metagenomes</taxon>
    </lineage>
</organism>
<name>A0A1J5S695_9ZZZZ</name>
<dbReference type="PANTHER" id="PTHR38459">
    <property type="entry name" value="PROPHAGE BACTOPRENOL-LINKED GLUCOSE TRANSLOCASE HOMOLOG"/>
    <property type="match status" value="1"/>
</dbReference>
<comment type="similarity">
    <text evidence="2">Belongs to the GtrA family.</text>
</comment>
<reference evidence="8" key="1">
    <citation type="submission" date="2016-10" db="EMBL/GenBank/DDBJ databases">
        <title>Sequence of Gallionella enrichment culture.</title>
        <authorList>
            <person name="Poehlein A."/>
            <person name="Muehling M."/>
            <person name="Daniel R."/>
        </authorList>
    </citation>
    <scope>NUCLEOTIDE SEQUENCE</scope>
</reference>
<evidence type="ECO:0000259" key="7">
    <source>
        <dbReference type="Pfam" id="PF04138"/>
    </source>
</evidence>
<feature type="transmembrane region" description="Helical" evidence="6">
    <location>
        <begin position="62"/>
        <end position="82"/>
    </location>
</feature>
<evidence type="ECO:0000313" key="8">
    <source>
        <dbReference type="EMBL" id="OIQ99740.1"/>
    </source>
</evidence>
<dbReference type="PANTHER" id="PTHR38459:SF1">
    <property type="entry name" value="PROPHAGE BACTOPRENOL-LINKED GLUCOSE TRANSLOCASE HOMOLOG"/>
    <property type="match status" value="1"/>
</dbReference>
<dbReference type="Pfam" id="PF04138">
    <property type="entry name" value="GtrA_DPMS_TM"/>
    <property type="match status" value="1"/>
</dbReference>
<dbReference type="AlphaFoldDB" id="A0A1J5S695"/>